<evidence type="ECO:0000313" key="2">
    <source>
        <dbReference type="EMBL" id="PZO34619.1"/>
    </source>
</evidence>
<dbReference type="InterPro" id="IPR000157">
    <property type="entry name" value="TIR_dom"/>
</dbReference>
<dbReference type="PANTHER" id="PTHR47691:SF3">
    <property type="entry name" value="HTH-TYPE TRANSCRIPTIONAL REGULATOR RV0890C-RELATED"/>
    <property type="match status" value="1"/>
</dbReference>
<dbReference type="AlphaFoldDB" id="A0A2W4VY18"/>
<gene>
    <name evidence="2" type="ORF">DCF17_20120</name>
</gene>
<organism evidence="2 3">
    <name type="scientific">Shackletoniella antarctica</name>
    <dbReference type="NCBI Taxonomy" id="268115"/>
    <lineage>
        <taxon>Bacteria</taxon>
        <taxon>Bacillati</taxon>
        <taxon>Cyanobacteriota</taxon>
        <taxon>Cyanophyceae</taxon>
        <taxon>Oculatellales</taxon>
        <taxon>Oculatellaceae</taxon>
        <taxon>Shackletoniella</taxon>
    </lineage>
</organism>
<dbReference type="InterPro" id="IPR027417">
    <property type="entry name" value="P-loop_NTPase"/>
</dbReference>
<dbReference type="SUPFAM" id="SSF52200">
    <property type="entry name" value="Toll/Interleukin receptor TIR domain"/>
    <property type="match status" value="1"/>
</dbReference>
<protein>
    <recommendedName>
        <fullName evidence="1">TIR domain-containing protein</fullName>
    </recommendedName>
</protein>
<dbReference type="SMART" id="SM00255">
    <property type="entry name" value="TIR"/>
    <property type="match status" value="1"/>
</dbReference>
<accession>A0A2W4VY18</accession>
<evidence type="ECO:0000313" key="3">
    <source>
        <dbReference type="Proteomes" id="UP000249081"/>
    </source>
</evidence>
<dbReference type="InterPro" id="IPR002182">
    <property type="entry name" value="NB-ARC"/>
</dbReference>
<dbReference type="PROSITE" id="PS50104">
    <property type="entry name" value="TIR"/>
    <property type="match status" value="1"/>
</dbReference>
<name>A0A2W4VY18_9CYAN</name>
<feature type="domain" description="TIR" evidence="1">
    <location>
        <begin position="14"/>
        <end position="146"/>
    </location>
</feature>
<sequence>MGDDYLPCYGDDAVTKDFFISYNKADATWAEWIAWVLEEHGKTVVIQAWDFRPGGNFVLDIQSATQNCDRTIAVLSEDYLNAIYTQPEWAAAWNQDPTASDRKLLPIRVAPCKPTGLLASVAYVDFVDQTEAEAEELLLLALEDRAKPTTRPTFPPPVPQAERVTPATVVFPGTTQPLPYPRNPFFTGREDQLAAIHAALTSRGRAALSGLGGIGKTQTAVEYAYRHQAEYEHVFWVRAEQETELITGYVALAQTLQILGNHQDDPLMVVTLVKQWLATHEGWLLVFDNADDLRQLRPYLPTTNGHILFTTRAQALGDLAQKVEVTRMAPDVAVRHL</sequence>
<comment type="caution">
    <text evidence="2">The sequence shown here is derived from an EMBL/GenBank/DDBJ whole genome shotgun (WGS) entry which is preliminary data.</text>
</comment>
<proteinExistence type="predicted"/>
<dbReference type="Pfam" id="PF13676">
    <property type="entry name" value="TIR_2"/>
    <property type="match status" value="1"/>
</dbReference>
<dbReference type="InterPro" id="IPR035897">
    <property type="entry name" value="Toll_tir_struct_dom_sf"/>
</dbReference>
<dbReference type="Pfam" id="PF00931">
    <property type="entry name" value="NB-ARC"/>
    <property type="match status" value="1"/>
</dbReference>
<dbReference type="EMBL" id="QBMN01000200">
    <property type="protein sequence ID" value="PZO34619.1"/>
    <property type="molecule type" value="Genomic_DNA"/>
</dbReference>
<dbReference type="Gene3D" id="3.40.50.10140">
    <property type="entry name" value="Toll/interleukin-1 receptor homology (TIR) domain"/>
    <property type="match status" value="1"/>
</dbReference>
<dbReference type="SUPFAM" id="SSF52540">
    <property type="entry name" value="P-loop containing nucleoside triphosphate hydrolases"/>
    <property type="match status" value="1"/>
</dbReference>
<evidence type="ECO:0000259" key="1">
    <source>
        <dbReference type="PROSITE" id="PS50104"/>
    </source>
</evidence>
<reference evidence="3" key="1">
    <citation type="submission" date="2018-04" db="EMBL/GenBank/DDBJ databases">
        <authorList>
            <person name="Cornet L."/>
        </authorList>
    </citation>
    <scope>NUCLEOTIDE SEQUENCE [LARGE SCALE GENOMIC DNA]</scope>
</reference>
<dbReference type="PANTHER" id="PTHR47691">
    <property type="entry name" value="REGULATOR-RELATED"/>
    <property type="match status" value="1"/>
</dbReference>
<dbReference type="Gene3D" id="3.40.50.300">
    <property type="entry name" value="P-loop containing nucleotide triphosphate hydrolases"/>
    <property type="match status" value="1"/>
</dbReference>
<dbReference type="Proteomes" id="UP000249081">
    <property type="component" value="Unassembled WGS sequence"/>
</dbReference>
<dbReference type="GO" id="GO:0007165">
    <property type="term" value="P:signal transduction"/>
    <property type="evidence" value="ECO:0007669"/>
    <property type="project" value="InterPro"/>
</dbReference>
<reference evidence="2 3" key="2">
    <citation type="submission" date="2018-06" db="EMBL/GenBank/DDBJ databases">
        <title>Metagenomic assembly of (sub)arctic Cyanobacteria and their associated microbiome from non-axenic cultures.</title>
        <authorList>
            <person name="Baurain D."/>
        </authorList>
    </citation>
    <scope>NUCLEOTIDE SEQUENCE [LARGE SCALE GENOMIC DNA]</scope>
    <source>
        <strain evidence="2">ULC041bin1</strain>
    </source>
</reference>